<evidence type="ECO:0000256" key="1">
    <source>
        <dbReference type="SAM" id="MobiDB-lite"/>
    </source>
</evidence>
<name>A0A8D8TH98_9HEMI</name>
<proteinExistence type="predicted"/>
<feature type="region of interest" description="Disordered" evidence="1">
    <location>
        <begin position="96"/>
        <end position="123"/>
    </location>
</feature>
<evidence type="ECO:0000313" key="2">
    <source>
        <dbReference type="EMBL" id="CAG6688405.1"/>
    </source>
</evidence>
<organism evidence="2">
    <name type="scientific">Cacopsylla melanoneura</name>
    <dbReference type="NCBI Taxonomy" id="428564"/>
    <lineage>
        <taxon>Eukaryota</taxon>
        <taxon>Metazoa</taxon>
        <taxon>Ecdysozoa</taxon>
        <taxon>Arthropoda</taxon>
        <taxon>Hexapoda</taxon>
        <taxon>Insecta</taxon>
        <taxon>Pterygota</taxon>
        <taxon>Neoptera</taxon>
        <taxon>Paraneoptera</taxon>
        <taxon>Hemiptera</taxon>
        <taxon>Sternorrhyncha</taxon>
        <taxon>Psylloidea</taxon>
        <taxon>Psyllidae</taxon>
        <taxon>Psyllinae</taxon>
        <taxon>Cacopsylla</taxon>
    </lineage>
</organism>
<dbReference type="AlphaFoldDB" id="A0A8D8TH98"/>
<dbReference type="EMBL" id="HBUF01286751">
    <property type="protein sequence ID" value="CAG6688405.1"/>
    <property type="molecule type" value="Transcribed_RNA"/>
</dbReference>
<dbReference type="EMBL" id="HBUF01443906">
    <property type="protein sequence ID" value="CAG6743159.1"/>
    <property type="molecule type" value="Transcribed_RNA"/>
</dbReference>
<accession>A0A8D8TH98</accession>
<protein>
    <recommendedName>
        <fullName evidence="3">Stathmin</fullName>
    </recommendedName>
</protein>
<reference evidence="2" key="1">
    <citation type="submission" date="2021-05" db="EMBL/GenBank/DDBJ databases">
        <authorList>
            <person name="Alioto T."/>
            <person name="Alioto T."/>
            <person name="Gomez Garrido J."/>
        </authorList>
    </citation>
    <scope>NUCLEOTIDE SEQUENCE</scope>
</reference>
<sequence>MGCGGSTAVQPAPEAFKGRMTPIPQSPVAFEVALGDSDNLVKKHPPKRIQRLAEQPTSPITHQDIVEKLAEAEARRLQILHQRILSAKQEAERVEAAKARKPLMSNEDQECEMPPETNEIPAE</sequence>
<feature type="region of interest" description="Disordered" evidence="1">
    <location>
        <begin position="1"/>
        <end position="20"/>
    </location>
</feature>
<evidence type="ECO:0008006" key="3">
    <source>
        <dbReference type="Google" id="ProtNLM"/>
    </source>
</evidence>